<keyword evidence="1" id="KW-0472">Membrane</keyword>
<comment type="caution">
    <text evidence="2">The sequence shown here is derived from an EMBL/GenBank/DDBJ whole genome shotgun (WGS) entry which is preliminary data.</text>
</comment>
<dbReference type="Proteomes" id="UP001152300">
    <property type="component" value="Unassembled WGS sequence"/>
</dbReference>
<proteinExistence type="predicted"/>
<evidence type="ECO:0000313" key="3">
    <source>
        <dbReference type="Proteomes" id="UP001152300"/>
    </source>
</evidence>
<reference evidence="2" key="1">
    <citation type="submission" date="2022-11" db="EMBL/GenBank/DDBJ databases">
        <title>Genome Resource of Sclerotinia nivalis Strain SnTB1, a Plant Pathogen Isolated from American Ginseng.</title>
        <authorList>
            <person name="Fan S."/>
        </authorList>
    </citation>
    <scope>NUCLEOTIDE SEQUENCE</scope>
    <source>
        <strain evidence="2">SnTB1</strain>
    </source>
</reference>
<keyword evidence="1" id="KW-0812">Transmembrane</keyword>
<organism evidence="2 3">
    <name type="scientific">Sclerotinia nivalis</name>
    <dbReference type="NCBI Taxonomy" id="352851"/>
    <lineage>
        <taxon>Eukaryota</taxon>
        <taxon>Fungi</taxon>
        <taxon>Dikarya</taxon>
        <taxon>Ascomycota</taxon>
        <taxon>Pezizomycotina</taxon>
        <taxon>Leotiomycetes</taxon>
        <taxon>Helotiales</taxon>
        <taxon>Sclerotiniaceae</taxon>
        <taxon>Sclerotinia</taxon>
    </lineage>
</organism>
<evidence type="ECO:0000256" key="1">
    <source>
        <dbReference type="SAM" id="Phobius"/>
    </source>
</evidence>
<feature type="transmembrane region" description="Helical" evidence="1">
    <location>
        <begin position="48"/>
        <end position="67"/>
    </location>
</feature>
<protein>
    <submittedName>
        <fullName evidence="2">Uncharacterized protein</fullName>
    </submittedName>
</protein>
<dbReference type="AlphaFoldDB" id="A0A9X0DFA2"/>
<gene>
    <name evidence="2" type="ORF">OCU04_010999</name>
</gene>
<sequence>MFLLSSSKNSTNSDIFLFIKTNLRISPIFFILKIKNKTIHSSFTTQSLIFHIPFVLPLTFLQLACFAKTRKDFNDLNRTKTISELSSLLKVSSNLISLANLSTEFCSS</sequence>
<evidence type="ECO:0000313" key="2">
    <source>
        <dbReference type="EMBL" id="KAJ8060694.1"/>
    </source>
</evidence>
<dbReference type="EMBL" id="JAPEIS010000013">
    <property type="protein sequence ID" value="KAJ8060694.1"/>
    <property type="molecule type" value="Genomic_DNA"/>
</dbReference>
<keyword evidence="3" id="KW-1185">Reference proteome</keyword>
<name>A0A9X0DFA2_9HELO</name>
<accession>A0A9X0DFA2</accession>
<keyword evidence="1" id="KW-1133">Transmembrane helix</keyword>